<evidence type="ECO:0000313" key="5">
    <source>
        <dbReference type="EMBL" id="GFH21454.1"/>
    </source>
</evidence>
<dbReference type="EMBL" id="BLLF01001832">
    <property type="protein sequence ID" value="GFH21454.1"/>
    <property type="molecule type" value="Genomic_DNA"/>
</dbReference>
<dbReference type="Proteomes" id="UP000485058">
    <property type="component" value="Unassembled WGS sequence"/>
</dbReference>
<keyword evidence="2" id="KW-0539">Nucleus</keyword>
<proteinExistence type="predicted"/>
<evidence type="ECO:0000259" key="4">
    <source>
        <dbReference type="Pfam" id="PF11931"/>
    </source>
</evidence>
<evidence type="ECO:0000313" key="6">
    <source>
        <dbReference type="Proteomes" id="UP000485058"/>
    </source>
</evidence>
<gene>
    <name evidence="5" type="ORF">HaLaN_18762</name>
</gene>
<dbReference type="PANTHER" id="PTHR12786">
    <property type="entry name" value="SPLICING FACTOR SF3A-RELATED"/>
    <property type="match status" value="1"/>
</dbReference>
<comment type="subcellular location">
    <subcellularLocation>
        <location evidence="1">Nucleus</location>
    </subcellularLocation>
</comment>
<comment type="caution">
    <text evidence="5">The sequence shown here is derived from an EMBL/GenBank/DDBJ whole genome shotgun (WGS) entry which is preliminary data.</text>
</comment>
<dbReference type="InterPro" id="IPR051421">
    <property type="entry name" value="RNA_Proc_DNA_Dmg_Regulator"/>
</dbReference>
<organism evidence="5 6">
    <name type="scientific">Haematococcus lacustris</name>
    <name type="common">Green alga</name>
    <name type="synonym">Haematococcus pluvialis</name>
    <dbReference type="NCBI Taxonomy" id="44745"/>
    <lineage>
        <taxon>Eukaryota</taxon>
        <taxon>Viridiplantae</taxon>
        <taxon>Chlorophyta</taxon>
        <taxon>core chlorophytes</taxon>
        <taxon>Chlorophyceae</taxon>
        <taxon>CS clade</taxon>
        <taxon>Chlamydomonadales</taxon>
        <taxon>Haematococcaceae</taxon>
        <taxon>Haematococcus</taxon>
    </lineage>
</organism>
<evidence type="ECO:0000256" key="2">
    <source>
        <dbReference type="ARBA" id="ARBA00023242"/>
    </source>
</evidence>
<accession>A0A699ZRR2</accession>
<evidence type="ECO:0000256" key="3">
    <source>
        <dbReference type="SAM" id="MobiDB-lite"/>
    </source>
</evidence>
<sequence>MMAEQEDAVEEAAAGPDEGSDAEDEFVYNPLKLPLGWDGKPIPYWLYKLHGLNQEFKCEVCGNFSYWGRRAYEKHFKEFRHQNGMRALGIPNNKNFFEVTKIADAQKLWEDIQLKQKGGFKAETEEEYEDAAGNVYNKRTRSAPPLSTVGCSCAAVWAGCQPTVFCFMECAAVRAVLLQPLPQLVLSLVFAQAAAGLAAASVPCARCDGWFPACACIHSPA</sequence>
<dbReference type="AlphaFoldDB" id="A0A699ZRR2"/>
<dbReference type="InterPro" id="IPR024598">
    <property type="entry name" value="SF3a60/Prp9_C"/>
</dbReference>
<reference evidence="5 6" key="1">
    <citation type="submission" date="2020-02" db="EMBL/GenBank/DDBJ databases">
        <title>Draft genome sequence of Haematococcus lacustris strain NIES-144.</title>
        <authorList>
            <person name="Morimoto D."/>
            <person name="Nakagawa S."/>
            <person name="Yoshida T."/>
            <person name="Sawayama S."/>
        </authorList>
    </citation>
    <scope>NUCLEOTIDE SEQUENCE [LARGE SCALE GENOMIC DNA]</scope>
    <source>
        <strain evidence="5 6">NIES-144</strain>
    </source>
</reference>
<dbReference type="GO" id="GO:0000398">
    <property type="term" value="P:mRNA splicing, via spliceosome"/>
    <property type="evidence" value="ECO:0007669"/>
    <property type="project" value="InterPro"/>
</dbReference>
<dbReference type="GO" id="GO:0005681">
    <property type="term" value="C:spliceosomal complex"/>
    <property type="evidence" value="ECO:0007669"/>
    <property type="project" value="InterPro"/>
</dbReference>
<dbReference type="PANTHER" id="PTHR12786:SF2">
    <property type="entry name" value="SPLICING FACTOR 3A SUBUNIT 3"/>
    <property type="match status" value="1"/>
</dbReference>
<name>A0A699ZRR2_HAELA</name>
<dbReference type="GO" id="GO:0003723">
    <property type="term" value="F:RNA binding"/>
    <property type="evidence" value="ECO:0007669"/>
    <property type="project" value="InterPro"/>
</dbReference>
<evidence type="ECO:0000256" key="1">
    <source>
        <dbReference type="ARBA" id="ARBA00004123"/>
    </source>
</evidence>
<feature type="compositionally biased region" description="Acidic residues" evidence="3">
    <location>
        <begin position="1"/>
        <end position="10"/>
    </location>
</feature>
<feature type="region of interest" description="Disordered" evidence="3">
    <location>
        <begin position="1"/>
        <end position="23"/>
    </location>
</feature>
<protein>
    <submittedName>
        <fullName evidence="5">Matrin-type domain-containing protein</fullName>
    </submittedName>
</protein>
<feature type="domain" description="Splicing factor SF3a60 /Prp9 subunit C-terminal" evidence="4">
    <location>
        <begin position="32"/>
        <end position="140"/>
    </location>
</feature>
<feature type="non-terminal residue" evidence="5">
    <location>
        <position position="1"/>
    </location>
</feature>
<dbReference type="Pfam" id="PF11931">
    <property type="entry name" value="SF3a60_Prp9_C"/>
    <property type="match status" value="1"/>
</dbReference>
<keyword evidence="6" id="KW-1185">Reference proteome</keyword>